<evidence type="ECO:0000256" key="1">
    <source>
        <dbReference type="SAM" id="MobiDB-lite"/>
    </source>
</evidence>
<dbReference type="PANTHER" id="PTHR16861">
    <property type="entry name" value="GLYCOPROTEIN 38"/>
    <property type="match status" value="1"/>
</dbReference>
<dbReference type="eggNOG" id="ENOG502SK6S">
    <property type="taxonomic scope" value="Eukaryota"/>
</dbReference>
<protein>
    <submittedName>
        <fullName evidence="4">Carcinoembryonic antigen-related cell adhesion molecule 1</fullName>
    </submittedName>
</protein>
<feature type="transmembrane region" description="Helical" evidence="2">
    <location>
        <begin position="291"/>
        <end position="311"/>
    </location>
</feature>
<keyword evidence="2" id="KW-1133">Transmembrane helix</keyword>
<dbReference type="AlphaFoldDB" id="A0A093V5C5"/>
<reference evidence="4" key="1">
    <citation type="journal article" date="2014" name="PLoS Genet.">
        <title>Signature Gene Expression Reveals Novel Clues to the Molecular Mechanisms of Dimorphic Transition in Penicillium marneffei.</title>
        <authorList>
            <person name="Yang E."/>
            <person name="Wang G."/>
            <person name="Cai J."/>
            <person name="Woo P.C."/>
            <person name="Lau S.K."/>
            <person name="Yuen K.-Y."/>
            <person name="Chow W.-N."/>
            <person name="Lin X."/>
        </authorList>
    </citation>
    <scope>NUCLEOTIDE SEQUENCE [LARGE SCALE GENOMIC DNA]</scope>
    <source>
        <strain evidence="4">PM1</strain>
    </source>
</reference>
<comment type="caution">
    <text evidence="4">The sequence shown here is derived from an EMBL/GenBank/DDBJ whole genome shotgun (WGS) entry which is preliminary data.</text>
</comment>
<gene>
    <name evidence="4" type="ORF">GQ26_0141760</name>
</gene>
<keyword evidence="3" id="KW-0732">Signal</keyword>
<sequence length="432" mass="45327">MRSFSAISLLLPFLAALSQPAQSQIVTASPNDLDLEQRGCSNPCGYYAQLCCTSSQRCITNSLGQAECSNSGGNSGSGSWQYYTSVSTQTGLSTVTVVYSSYVTAAPTATTTCAISLGESTCGTSCCSASETCNNGVCVAGVSSEEVATGTATPATRPTSSGAETVTATQSATTTVGFIAPVSTNGTTVITGAPHSGGLSGGAIAGIVIGVVAGVFLLILLCACLCIRGILDGLLALLGLRPRRRQETTYVEERISHHSQGGGEAPPPRRTWFGTRPSRPARTDDNGRSGLGWLGWFAIIAGAVALCLGLRRRRNEEEKSEYSYGPGSSYYYYSDYYSGTNDQMTARLDKLATRGDLNPNGDRNAAFTALTILYDWNENEDDQRASTIQLSSECKGYADGPKSSASHVDRRRTIIGSEVACDNGGNLQLRAT</sequence>
<feature type="region of interest" description="Disordered" evidence="1">
    <location>
        <begin position="253"/>
        <end position="284"/>
    </location>
</feature>
<feature type="signal peptide" evidence="3">
    <location>
        <begin position="1"/>
        <end position="23"/>
    </location>
</feature>
<dbReference type="PANTHER" id="PTHR16861:SF10">
    <property type="entry name" value="MID2 DOMAIN-CONTAINING PROTEIN"/>
    <property type="match status" value="1"/>
</dbReference>
<evidence type="ECO:0000256" key="3">
    <source>
        <dbReference type="SAM" id="SignalP"/>
    </source>
</evidence>
<accession>A0A093V5C5</accession>
<dbReference type="HOGENOM" id="CLU_043314_1_0_1"/>
<organism evidence="4">
    <name type="scientific">Talaromyces marneffei PM1</name>
    <dbReference type="NCBI Taxonomy" id="1077442"/>
    <lineage>
        <taxon>Eukaryota</taxon>
        <taxon>Fungi</taxon>
        <taxon>Dikarya</taxon>
        <taxon>Ascomycota</taxon>
        <taxon>Pezizomycotina</taxon>
        <taxon>Eurotiomycetes</taxon>
        <taxon>Eurotiomycetidae</taxon>
        <taxon>Eurotiales</taxon>
        <taxon>Trichocomaceae</taxon>
        <taxon>Talaromyces</taxon>
        <taxon>Talaromyces sect. Talaromyces</taxon>
    </lineage>
</organism>
<dbReference type="EMBL" id="JPOX01000014">
    <property type="protein sequence ID" value="KFX47777.1"/>
    <property type="molecule type" value="Genomic_DNA"/>
</dbReference>
<feature type="chain" id="PRO_5001892258" evidence="3">
    <location>
        <begin position="24"/>
        <end position="432"/>
    </location>
</feature>
<proteinExistence type="predicted"/>
<name>A0A093V5C5_TALMA</name>
<evidence type="ECO:0000256" key="2">
    <source>
        <dbReference type="SAM" id="Phobius"/>
    </source>
</evidence>
<feature type="transmembrane region" description="Helical" evidence="2">
    <location>
        <begin position="204"/>
        <end position="237"/>
    </location>
</feature>
<keyword evidence="2" id="KW-0472">Membrane</keyword>
<evidence type="ECO:0000313" key="4">
    <source>
        <dbReference type="EMBL" id="KFX47777.1"/>
    </source>
</evidence>
<keyword evidence="2" id="KW-0812">Transmembrane</keyword>